<evidence type="ECO:0000256" key="5">
    <source>
        <dbReference type="ARBA" id="ARBA00022723"/>
    </source>
</evidence>
<evidence type="ECO:0000256" key="4">
    <source>
        <dbReference type="ARBA" id="ARBA00022617"/>
    </source>
</evidence>
<dbReference type="PANTHER" id="PTHR46300">
    <property type="entry name" value="P450, PUTATIVE (EUROFUNG)-RELATED-RELATED"/>
    <property type="match status" value="1"/>
</dbReference>
<evidence type="ECO:0000313" key="11">
    <source>
        <dbReference type="EMBL" id="KIJ64542.1"/>
    </source>
</evidence>
<evidence type="ECO:0000256" key="6">
    <source>
        <dbReference type="ARBA" id="ARBA00023002"/>
    </source>
</evidence>
<dbReference type="SUPFAM" id="SSF48264">
    <property type="entry name" value="Cytochrome P450"/>
    <property type="match status" value="1"/>
</dbReference>
<evidence type="ECO:0000256" key="7">
    <source>
        <dbReference type="ARBA" id="ARBA00023004"/>
    </source>
</evidence>
<name>A0A0C9WFW1_9AGAM</name>
<dbReference type="Gene3D" id="1.10.630.10">
    <property type="entry name" value="Cytochrome P450"/>
    <property type="match status" value="1"/>
</dbReference>
<dbReference type="GO" id="GO:0020037">
    <property type="term" value="F:heme binding"/>
    <property type="evidence" value="ECO:0007669"/>
    <property type="project" value="InterPro"/>
</dbReference>
<dbReference type="InterPro" id="IPR050364">
    <property type="entry name" value="Cytochrome_P450_fung"/>
</dbReference>
<organism evidence="11 12">
    <name type="scientific">Hydnomerulius pinastri MD-312</name>
    <dbReference type="NCBI Taxonomy" id="994086"/>
    <lineage>
        <taxon>Eukaryota</taxon>
        <taxon>Fungi</taxon>
        <taxon>Dikarya</taxon>
        <taxon>Basidiomycota</taxon>
        <taxon>Agaricomycotina</taxon>
        <taxon>Agaricomycetes</taxon>
        <taxon>Agaricomycetidae</taxon>
        <taxon>Boletales</taxon>
        <taxon>Boletales incertae sedis</taxon>
        <taxon>Leucogyrophana</taxon>
    </lineage>
</organism>
<evidence type="ECO:0008006" key="13">
    <source>
        <dbReference type="Google" id="ProtNLM"/>
    </source>
</evidence>
<evidence type="ECO:0000256" key="2">
    <source>
        <dbReference type="ARBA" id="ARBA00005179"/>
    </source>
</evidence>
<keyword evidence="6 10" id="KW-0560">Oxidoreductase</keyword>
<evidence type="ECO:0000256" key="10">
    <source>
        <dbReference type="RuleBase" id="RU000461"/>
    </source>
</evidence>
<keyword evidence="5 9" id="KW-0479">Metal-binding</keyword>
<dbReference type="PANTHER" id="PTHR46300:SF7">
    <property type="entry name" value="P450, PUTATIVE (EUROFUNG)-RELATED"/>
    <property type="match status" value="1"/>
</dbReference>
<dbReference type="GO" id="GO:0004497">
    <property type="term" value="F:monooxygenase activity"/>
    <property type="evidence" value="ECO:0007669"/>
    <property type="project" value="UniProtKB-KW"/>
</dbReference>
<dbReference type="OrthoDB" id="2789670at2759"/>
<dbReference type="InterPro" id="IPR001128">
    <property type="entry name" value="Cyt_P450"/>
</dbReference>
<dbReference type="EMBL" id="KN839846">
    <property type="protein sequence ID" value="KIJ64542.1"/>
    <property type="molecule type" value="Genomic_DNA"/>
</dbReference>
<dbReference type="PROSITE" id="PS00086">
    <property type="entry name" value="CYTOCHROME_P450"/>
    <property type="match status" value="1"/>
</dbReference>
<evidence type="ECO:0000313" key="12">
    <source>
        <dbReference type="Proteomes" id="UP000053820"/>
    </source>
</evidence>
<reference evidence="11 12" key="1">
    <citation type="submission" date="2014-04" db="EMBL/GenBank/DDBJ databases">
        <title>Evolutionary Origins and Diversification of the Mycorrhizal Mutualists.</title>
        <authorList>
            <consortium name="DOE Joint Genome Institute"/>
            <consortium name="Mycorrhizal Genomics Consortium"/>
            <person name="Kohler A."/>
            <person name="Kuo A."/>
            <person name="Nagy L.G."/>
            <person name="Floudas D."/>
            <person name="Copeland A."/>
            <person name="Barry K.W."/>
            <person name="Cichocki N."/>
            <person name="Veneault-Fourrey C."/>
            <person name="LaButti K."/>
            <person name="Lindquist E.A."/>
            <person name="Lipzen A."/>
            <person name="Lundell T."/>
            <person name="Morin E."/>
            <person name="Murat C."/>
            <person name="Riley R."/>
            <person name="Ohm R."/>
            <person name="Sun H."/>
            <person name="Tunlid A."/>
            <person name="Henrissat B."/>
            <person name="Grigoriev I.V."/>
            <person name="Hibbett D.S."/>
            <person name="Martin F."/>
        </authorList>
    </citation>
    <scope>NUCLEOTIDE SEQUENCE [LARGE SCALE GENOMIC DNA]</scope>
    <source>
        <strain evidence="11 12">MD-312</strain>
    </source>
</reference>
<keyword evidence="12" id="KW-1185">Reference proteome</keyword>
<proteinExistence type="inferred from homology"/>
<feature type="binding site" description="axial binding residue" evidence="9">
    <location>
        <position position="434"/>
    </location>
    <ligand>
        <name>heme</name>
        <dbReference type="ChEBI" id="CHEBI:30413"/>
    </ligand>
    <ligandPart>
        <name>Fe</name>
        <dbReference type="ChEBI" id="CHEBI:18248"/>
    </ligandPart>
</feature>
<comment type="cofactor">
    <cofactor evidence="1 9">
        <name>heme</name>
        <dbReference type="ChEBI" id="CHEBI:30413"/>
    </cofactor>
</comment>
<comment type="similarity">
    <text evidence="3 10">Belongs to the cytochrome P450 family.</text>
</comment>
<dbReference type="AlphaFoldDB" id="A0A0C9WFW1"/>
<evidence type="ECO:0000256" key="1">
    <source>
        <dbReference type="ARBA" id="ARBA00001971"/>
    </source>
</evidence>
<dbReference type="Proteomes" id="UP000053820">
    <property type="component" value="Unassembled WGS sequence"/>
</dbReference>
<accession>A0A0C9WFW1</accession>
<dbReference type="InterPro" id="IPR002401">
    <property type="entry name" value="Cyt_P450_E_grp-I"/>
</dbReference>
<dbReference type="GO" id="GO:0016705">
    <property type="term" value="F:oxidoreductase activity, acting on paired donors, with incorporation or reduction of molecular oxygen"/>
    <property type="evidence" value="ECO:0007669"/>
    <property type="project" value="InterPro"/>
</dbReference>
<dbReference type="Pfam" id="PF00067">
    <property type="entry name" value="p450"/>
    <property type="match status" value="1"/>
</dbReference>
<dbReference type="PRINTS" id="PR00385">
    <property type="entry name" value="P450"/>
</dbReference>
<dbReference type="GO" id="GO:0005506">
    <property type="term" value="F:iron ion binding"/>
    <property type="evidence" value="ECO:0007669"/>
    <property type="project" value="InterPro"/>
</dbReference>
<protein>
    <recommendedName>
        <fullName evidence="13">Cytochrome P450</fullName>
    </recommendedName>
</protein>
<sequence length="508" mass="57262">MYATYVAPAAVFLALYYFTFKRRSSNAKKLPLPPGPKPLPIIGNVYDVPREASWKQFKVWGDKYGDVIYFHTFGRPVVVLNSADIAHELLDKRSALYSYRPQMAMANEVIGWKFSLTSMDYSEKSKRQRRYMQSYLQKSRLAECYPMQLKEAHILLDELLNDPSDWKKHLQRMAASVTMSVAYGHQVKSMDDPFITLAEKGVATIVAAGAVGTHIVDLIPWLRFIPSWLPGGGLKRVPPGTRENLQNFLHIPFDRVKKQMAEGKALPCYATALLEETKGEDDEGVLGTAALIYSGGFDTTMSSMETAFTMLAVNPIVQARAQAEMDIVVGKERFPTFADRDQMPYMRCVISEAIRYGSATPVGVPHRVLEDDYYNGYYIPAGSTIIANQWGMLHDSRVYPDPETFNPDRFLEGQGRTPQQDPRSVAFGFGRRICPGKEMAENIIWSTITSIFYAFKVAPARDEDGNEIPVDLEYMENSVRHLKPLKCMVTPRRANSAALIRQAVDMDS</sequence>
<gene>
    <name evidence="11" type="ORF">HYDPIDRAFT_132510</name>
</gene>
<evidence type="ECO:0000256" key="9">
    <source>
        <dbReference type="PIRSR" id="PIRSR602401-1"/>
    </source>
</evidence>
<dbReference type="PRINTS" id="PR00463">
    <property type="entry name" value="EP450I"/>
</dbReference>
<keyword evidence="4 9" id="KW-0349">Heme</keyword>
<evidence type="ECO:0000256" key="3">
    <source>
        <dbReference type="ARBA" id="ARBA00010617"/>
    </source>
</evidence>
<dbReference type="InterPro" id="IPR036396">
    <property type="entry name" value="Cyt_P450_sf"/>
</dbReference>
<keyword evidence="7 9" id="KW-0408">Iron</keyword>
<evidence type="ECO:0000256" key="8">
    <source>
        <dbReference type="ARBA" id="ARBA00023033"/>
    </source>
</evidence>
<dbReference type="HOGENOM" id="CLU_001570_2_3_1"/>
<dbReference type="InterPro" id="IPR017972">
    <property type="entry name" value="Cyt_P450_CS"/>
</dbReference>
<keyword evidence="8 10" id="KW-0503">Monooxygenase</keyword>
<comment type="pathway">
    <text evidence="2">Secondary metabolite biosynthesis.</text>
</comment>
<dbReference type="CDD" id="cd11065">
    <property type="entry name" value="CYP64-like"/>
    <property type="match status" value="1"/>
</dbReference>